<dbReference type="AlphaFoldDB" id="A0A2P5I6A2"/>
<dbReference type="Gene3D" id="3.30.565.10">
    <property type="entry name" value="Histidine kinase-like ATPase, C-terminal domain"/>
    <property type="match status" value="1"/>
</dbReference>
<dbReference type="Gene3D" id="3.30.230.10">
    <property type="match status" value="1"/>
</dbReference>
<comment type="caution">
    <text evidence="5">The sequence shown here is derived from an EMBL/GenBank/DDBJ whole genome shotgun (WGS) entry which is preliminary data.</text>
</comment>
<dbReference type="EMBL" id="MAVT02000219">
    <property type="protein sequence ID" value="POS78025.1"/>
    <property type="molecule type" value="Genomic_DNA"/>
</dbReference>
<keyword evidence="2" id="KW-0227">DNA damage</keyword>
<feature type="compositionally biased region" description="Polar residues" evidence="3">
    <location>
        <begin position="600"/>
        <end position="611"/>
    </location>
</feature>
<dbReference type="PANTHER" id="PTHR10073">
    <property type="entry name" value="DNA MISMATCH REPAIR PROTEIN MLH, PMS, MUTL"/>
    <property type="match status" value="1"/>
</dbReference>
<dbReference type="SUPFAM" id="SSF54211">
    <property type="entry name" value="Ribosomal protein S5 domain 2-like"/>
    <property type="match status" value="1"/>
</dbReference>
<dbReference type="PANTHER" id="PTHR10073:SF41">
    <property type="entry name" value="MISMATCH REPAIR PROTEIN, PUTATIVE (AFU_ORTHOLOGUE AFUA_8G05820)-RELATED"/>
    <property type="match status" value="1"/>
</dbReference>
<feature type="compositionally biased region" description="Basic residues" evidence="3">
    <location>
        <begin position="762"/>
        <end position="774"/>
    </location>
</feature>
<dbReference type="InterPro" id="IPR036890">
    <property type="entry name" value="HATPase_C_sf"/>
</dbReference>
<feature type="compositionally biased region" description="Basic and acidic residues" evidence="3">
    <location>
        <begin position="574"/>
        <end position="585"/>
    </location>
</feature>
<dbReference type="GO" id="GO:0140664">
    <property type="term" value="F:ATP-dependent DNA damage sensor activity"/>
    <property type="evidence" value="ECO:0007669"/>
    <property type="project" value="InterPro"/>
</dbReference>
<dbReference type="Proteomes" id="UP000094444">
    <property type="component" value="Unassembled WGS sequence"/>
</dbReference>
<comment type="similarity">
    <text evidence="1">Belongs to the DNA mismatch repair MutL/HexB family.</text>
</comment>
<name>A0A2P5I6A2_DIAHE</name>
<feature type="region of interest" description="Disordered" evidence="3">
    <location>
        <begin position="375"/>
        <end position="402"/>
    </location>
</feature>
<sequence>MPIIALPEKTVRLLGSAVVISSPVDVVKELLDNALDAEATSIEILISPNLIDRIQVRDNGHGIQADDYASLGCVGHTSKLHSFEELQTLGGKTLGFRGQALASANSLGRITVVTRCLGDQTAVKLTMCAGVGGIESQQRVSTPVGTTVTVTGLFRLIPVREQVAEKDAQKNLAKVKHLFHAYVLARPMIRLSLKVLGGDSRQKWSYSPRPGDSVREAVAQVFGAGVMAECVLKTDTCETNPLSADNAPGGSQITIEAVLPVPDADLSKLSKGSFFSVDSRPVSTSHGIIKKLISILKTHFKTSLAVDAADRRLGDIFTCVNVKCYPGAYDPNVEPSKNQVLFADESQLFELFEKLCSDAYENRRVVDAFATIERRPLTKQTQTQTPPPSSDGPHISSKPFTSHLDELPHAEHIRRPRTPEALGPKAFLRGPSAVYAGPPPQLSRHRAPEIQMKASLQSSPPPTNATRHKAFEETDSTEHMNVFKPLAEAGHEPAPRMEHAPAAGPNSASRQPHPSSRTPESHEAGNSVPDPVSSSDGPGRKRKFAVNMSADPELSSDEEAEDCGPASCDLQDTIPRHEEPRDSSREALNPWTIARMTAPARQTTADNTAEDSASRHVLHAEEPREFPVPVEPFEKELPILQPHMGAPRDLDTPRVKRFSKRHRGHLKAPDITHPRPSGSRYPQTNSPETNHELSQSLQYADRSTEKRQLPDFRPHSNTLAENVDRDGLIQTTLSFKEPRESQHDVQTQAQLRIDDVPTRHNPPFRKPKRIKKHQQNYTPQDVDVNNERHGQPIQSRNTDKMTNIAMADHRLASFELPILRPVDFGNGLVDHLPTAAEINTFDGDSRQYLIRRQRSEAAHRGGGRQSRKRTKTDKLPLETIPGIGTAQLVLHLGHETAKTCIASKRTSSLTAYRDGVRFGDLMSLEDMNDIQSKLQVVVTSWTEKTFGRQADVDINLRKAVKRTVAA</sequence>
<feature type="compositionally biased region" description="Basic and acidic residues" evidence="3">
    <location>
        <begin position="702"/>
        <end position="714"/>
    </location>
</feature>
<evidence type="ECO:0000256" key="2">
    <source>
        <dbReference type="ARBA" id="ARBA00022763"/>
    </source>
</evidence>
<accession>A0A2P5I6A2</accession>
<feature type="compositionally biased region" description="Basic and acidic residues" evidence="3">
    <location>
        <begin position="612"/>
        <end position="625"/>
    </location>
</feature>
<dbReference type="InterPro" id="IPR020568">
    <property type="entry name" value="Ribosomal_Su5_D2-typ_SF"/>
</dbReference>
<keyword evidence="6" id="KW-1185">Reference proteome</keyword>
<dbReference type="GO" id="GO:0061982">
    <property type="term" value="P:meiosis I cell cycle process"/>
    <property type="evidence" value="ECO:0007669"/>
    <property type="project" value="UniProtKB-ARBA"/>
</dbReference>
<feature type="compositionally biased region" description="Low complexity" evidence="3">
    <location>
        <begin position="527"/>
        <end position="537"/>
    </location>
</feature>
<feature type="region of interest" description="Disordered" evidence="3">
    <location>
        <begin position="756"/>
        <end position="795"/>
    </location>
</feature>
<evidence type="ECO:0000313" key="6">
    <source>
        <dbReference type="Proteomes" id="UP000094444"/>
    </source>
</evidence>
<dbReference type="GO" id="GO:0006298">
    <property type="term" value="P:mismatch repair"/>
    <property type="evidence" value="ECO:0007669"/>
    <property type="project" value="InterPro"/>
</dbReference>
<dbReference type="SUPFAM" id="SSF55874">
    <property type="entry name" value="ATPase domain of HSP90 chaperone/DNA topoisomerase II/histidine kinase"/>
    <property type="match status" value="1"/>
</dbReference>
<feature type="region of interest" description="Disordered" evidence="3">
    <location>
        <begin position="414"/>
        <end position="444"/>
    </location>
</feature>
<dbReference type="STRING" id="158607.A0A2P5I6A2"/>
<dbReference type="NCBIfam" id="TIGR00585">
    <property type="entry name" value="mutl"/>
    <property type="match status" value="1"/>
</dbReference>
<protein>
    <submittedName>
        <fullName evidence="5">DNA mismatch repair protein mutL</fullName>
    </submittedName>
</protein>
<feature type="region of interest" description="Disordered" evidence="3">
    <location>
        <begin position="643"/>
        <end position="725"/>
    </location>
</feature>
<feature type="compositionally biased region" description="Polar residues" evidence="3">
    <location>
        <begin position="506"/>
        <end position="518"/>
    </location>
</feature>
<dbReference type="InterPro" id="IPR002099">
    <property type="entry name" value="MutL/Mlh/PMS"/>
</dbReference>
<evidence type="ECO:0000313" key="5">
    <source>
        <dbReference type="EMBL" id="POS78025.1"/>
    </source>
</evidence>
<dbReference type="InParanoid" id="A0A2P5I6A2"/>
<evidence type="ECO:0000259" key="4">
    <source>
        <dbReference type="SMART" id="SM01340"/>
    </source>
</evidence>
<feature type="compositionally biased region" description="Basic residues" evidence="3">
    <location>
        <begin position="655"/>
        <end position="666"/>
    </location>
</feature>
<dbReference type="Pfam" id="PF13589">
    <property type="entry name" value="HATPase_c_3"/>
    <property type="match status" value="1"/>
</dbReference>
<dbReference type="InterPro" id="IPR013507">
    <property type="entry name" value="DNA_mismatch_S5_2-like"/>
</dbReference>
<reference evidence="5" key="1">
    <citation type="submission" date="2017-09" db="EMBL/GenBank/DDBJ databases">
        <title>Polyketide synthases of a Diaporthe helianthi virulent isolate.</title>
        <authorList>
            <person name="Baroncelli R."/>
        </authorList>
    </citation>
    <scope>NUCLEOTIDE SEQUENCE [LARGE SCALE GENOMIC DNA]</scope>
    <source>
        <strain evidence="5">7/96</strain>
    </source>
</reference>
<organism evidence="5 6">
    <name type="scientific">Diaporthe helianthi</name>
    <dbReference type="NCBI Taxonomy" id="158607"/>
    <lineage>
        <taxon>Eukaryota</taxon>
        <taxon>Fungi</taxon>
        <taxon>Dikarya</taxon>
        <taxon>Ascomycota</taxon>
        <taxon>Pezizomycotina</taxon>
        <taxon>Sordariomycetes</taxon>
        <taxon>Sordariomycetidae</taxon>
        <taxon>Diaporthales</taxon>
        <taxon>Diaporthaceae</taxon>
        <taxon>Diaporthe</taxon>
    </lineage>
</organism>
<proteinExistence type="inferred from homology"/>
<evidence type="ECO:0000256" key="1">
    <source>
        <dbReference type="ARBA" id="ARBA00006082"/>
    </source>
</evidence>
<feature type="region of interest" description="Disordered" evidence="3">
    <location>
        <begin position="492"/>
        <end position="628"/>
    </location>
</feature>
<dbReference type="InterPro" id="IPR014721">
    <property type="entry name" value="Ribsml_uS5_D2-typ_fold_subgr"/>
</dbReference>
<dbReference type="GO" id="GO:0005524">
    <property type="term" value="F:ATP binding"/>
    <property type="evidence" value="ECO:0007669"/>
    <property type="project" value="InterPro"/>
</dbReference>
<feature type="region of interest" description="Disordered" evidence="3">
    <location>
        <begin position="854"/>
        <end position="873"/>
    </location>
</feature>
<dbReference type="OrthoDB" id="10263226at2759"/>
<evidence type="ECO:0000256" key="3">
    <source>
        <dbReference type="SAM" id="MobiDB-lite"/>
    </source>
</evidence>
<gene>
    <name evidence="5" type="ORF">DHEL01_v203573</name>
</gene>
<dbReference type="SMART" id="SM01340">
    <property type="entry name" value="DNA_mis_repair"/>
    <property type="match status" value="1"/>
</dbReference>
<feature type="compositionally biased region" description="Basic residues" evidence="3">
    <location>
        <begin position="861"/>
        <end position="871"/>
    </location>
</feature>
<dbReference type="GO" id="GO:0016887">
    <property type="term" value="F:ATP hydrolysis activity"/>
    <property type="evidence" value="ECO:0007669"/>
    <property type="project" value="InterPro"/>
</dbReference>
<dbReference type="GO" id="GO:0032389">
    <property type="term" value="C:MutLalpha complex"/>
    <property type="evidence" value="ECO:0007669"/>
    <property type="project" value="TreeGrafter"/>
</dbReference>
<dbReference type="InterPro" id="IPR038973">
    <property type="entry name" value="MutL/Mlh/Pms-like"/>
</dbReference>
<dbReference type="FunFam" id="3.30.565.10:FF:000017">
    <property type="entry name" value="PMS1 homolog 1, mismatch repair system component"/>
    <property type="match status" value="1"/>
</dbReference>
<feature type="compositionally biased region" description="Polar residues" evidence="3">
    <location>
        <begin position="680"/>
        <end position="698"/>
    </location>
</feature>
<dbReference type="GO" id="GO:0030983">
    <property type="term" value="F:mismatched DNA binding"/>
    <property type="evidence" value="ECO:0007669"/>
    <property type="project" value="InterPro"/>
</dbReference>
<feature type="domain" description="DNA mismatch repair protein S5" evidence="4">
    <location>
        <begin position="218"/>
        <end position="361"/>
    </location>
</feature>